<dbReference type="InterPro" id="IPR009355">
    <property type="entry name" value="Toluene_mOase_B"/>
</dbReference>
<dbReference type="AlphaFoldDB" id="M4Z2U8"/>
<dbReference type="KEGG" id="aol:S58_10660"/>
<dbReference type="Proteomes" id="UP000011841">
    <property type="component" value="Chromosome"/>
</dbReference>
<sequence length="82" mass="8835">MALFPLQANFRGDFVVMLVPVDDGDSMSIVADKVAQHAVGLRVAEKSAAKCVYYDGRELPSAMTVAQSGIAPMDWIEVAYAE</sequence>
<dbReference type="OrthoDB" id="3478662at2"/>
<dbReference type="HOGENOM" id="CLU_178293_0_0_5"/>
<dbReference type="STRING" id="1245469.S58_10660"/>
<dbReference type="eggNOG" id="ENOG5033G37">
    <property type="taxonomic scope" value="Bacteria"/>
</dbReference>
<protein>
    <submittedName>
        <fullName evidence="1">Toluene-4-monooxygenase system protein B</fullName>
    </submittedName>
</protein>
<accession>M4Z2U8</accession>
<name>M4Z2U8_9BRAD</name>
<proteinExistence type="predicted"/>
<dbReference type="EMBL" id="AP012603">
    <property type="protein sequence ID" value="BAM87077.1"/>
    <property type="molecule type" value="Genomic_DNA"/>
</dbReference>
<dbReference type="GeneID" id="301815034"/>
<organism evidence="1 2">
    <name type="scientific">Bradyrhizobium oligotrophicum S58</name>
    <dbReference type="NCBI Taxonomy" id="1245469"/>
    <lineage>
        <taxon>Bacteria</taxon>
        <taxon>Pseudomonadati</taxon>
        <taxon>Pseudomonadota</taxon>
        <taxon>Alphaproteobacteria</taxon>
        <taxon>Hyphomicrobiales</taxon>
        <taxon>Nitrobacteraceae</taxon>
        <taxon>Bradyrhizobium</taxon>
    </lineage>
</organism>
<keyword evidence="2" id="KW-1185">Reference proteome</keyword>
<dbReference type="Gene3D" id="3.10.20.270">
    <property type="entry name" value="TmoB-like"/>
    <property type="match status" value="1"/>
</dbReference>
<dbReference type="CDD" id="cd17042">
    <property type="entry name" value="Ubl_TmoB"/>
    <property type="match status" value="1"/>
</dbReference>
<dbReference type="Pfam" id="PF06234">
    <property type="entry name" value="TmoB"/>
    <property type="match status" value="1"/>
</dbReference>
<evidence type="ECO:0000313" key="1">
    <source>
        <dbReference type="EMBL" id="BAM87077.1"/>
    </source>
</evidence>
<dbReference type="InterPro" id="IPR036713">
    <property type="entry name" value="TmoB-like_sf"/>
</dbReference>
<dbReference type="PATRIC" id="fig|1245469.3.peg.1094"/>
<gene>
    <name evidence="1" type="ORF">S58_10660</name>
</gene>
<keyword evidence="1" id="KW-0503">Monooxygenase</keyword>
<dbReference type="RefSeq" id="WP_015664212.1">
    <property type="nucleotide sequence ID" value="NC_020453.1"/>
</dbReference>
<dbReference type="SUPFAM" id="SSF110814">
    <property type="entry name" value="TmoB-like"/>
    <property type="match status" value="1"/>
</dbReference>
<evidence type="ECO:0000313" key="2">
    <source>
        <dbReference type="Proteomes" id="UP000011841"/>
    </source>
</evidence>
<keyword evidence="1" id="KW-0560">Oxidoreductase</keyword>
<reference evidence="1 2" key="1">
    <citation type="journal article" date="2013" name="Appl. Environ. Microbiol.">
        <title>Genome analysis suggests that the soil oligotrophic bacterium Agromonas oligotrophica (Bradyrhizobium oligotrophicum) is a nitrogen-fixing symbiont of Aeschynomene indica.</title>
        <authorList>
            <person name="Okubo T."/>
            <person name="Fukushima S."/>
            <person name="Itakura M."/>
            <person name="Oshima K."/>
            <person name="Longtonglang A."/>
            <person name="Teaumroong N."/>
            <person name="Mitsui H."/>
            <person name="Hattori M."/>
            <person name="Hattori R."/>
            <person name="Hattori T."/>
            <person name="Minamisawa K."/>
        </authorList>
    </citation>
    <scope>NUCLEOTIDE SEQUENCE [LARGE SCALE GENOMIC DNA]</scope>
    <source>
        <strain evidence="1 2">S58</strain>
    </source>
</reference>
<dbReference type="GO" id="GO:0004497">
    <property type="term" value="F:monooxygenase activity"/>
    <property type="evidence" value="ECO:0007669"/>
    <property type="project" value="UniProtKB-KW"/>
</dbReference>